<dbReference type="InParanoid" id="A0A067QST1"/>
<dbReference type="OMA" id="TWHNGMI"/>
<dbReference type="EMBL" id="KK852981">
    <property type="protein sequence ID" value="KDR12920.1"/>
    <property type="molecule type" value="Genomic_DNA"/>
</dbReference>
<dbReference type="InterPro" id="IPR035992">
    <property type="entry name" value="Ricin_B-like_lectins"/>
</dbReference>
<dbReference type="AlphaFoldDB" id="A0A067QST1"/>
<feature type="domain" description="Ricin B lectin" evidence="1">
    <location>
        <begin position="2"/>
        <end position="125"/>
    </location>
</feature>
<proteinExistence type="predicted"/>
<dbReference type="SUPFAM" id="SSF50370">
    <property type="entry name" value="Ricin B-like lectins"/>
    <property type="match status" value="1"/>
</dbReference>
<evidence type="ECO:0000313" key="2">
    <source>
        <dbReference type="EMBL" id="KDR12920.1"/>
    </source>
</evidence>
<dbReference type="PROSITE" id="PS50231">
    <property type="entry name" value="RICIN_B_LECTIN"/>
    <property type="match status" value="1"/>
</dbReference>
<evidence type="ECO:0000259" key="1">
    <source>
        <dbReference type="SMART" id="SM00458"/>
    </source>
</evidence>
<evidence type="ECO:0000313" key="3">
    <source>
        <dbReference type="Proteomes" id="UP000027135"/>
    </source>
</evidence>
<dbReference type="OrthoDB" id="26589at2759"/>
<reference evidence="2 3" key="1">
    <citation type="journal article" date="2014" name="Nat. Commun.">
        <title>Molecular traces of alternative social organization in a termite genome.</title>
        <authorList>
            <person name="Terrapon N."/>
            <person name="Li C."/>
            <person name="Robertson H.M."/>
            <person name="Ji L."/>
            <person name="Meng X."/>
            <person name="Booth W."/>
            <person name="Chen Z."/>
            <person name="Childers C.P."/>
            <person name="Glastad K.M."/>
            <person name="Gokhale K."/>
            <person name="Gowin J."/>
            <person name="Gronenberg W."/>
            <person name="Hermansen R.A."/>
            <person name="Hu H."/>
            <person name="Hunt B.G."/>
            <person name="Huylmans A.K."/>
            <person name="Khalil S.M."/>
            <person name="Mitchell R.D."/>
            <person name="Munoz-Torres M.C."/>
            <person name="Mustard J.A."/>
            <person name="Pan H."/>
            <person name="Reese J.T."/>
            <person name="Scharf M.E."/>
            <person name="Sun F."/>
            <person name="Vogel H."/>
            <person name="Xiao J."/>
            <person name="Yang W."/>
            <person name="Yang Z."/>
            <person name="Yang Z."/>
            <person name="Zhou J."/>
            <person name="Zhu J."/>
            <person name="Brent C.S."/>
            <person name="Elsik C.G."/>
            <person name="Goodisman M.A."/>
            <person name="Liberles D.A."/>
            <person name="Roe R.M."/>
            <person name="Vargo E.L."/>
            <person name="Vilcinskas A."/>
            <person name="Wang J."/>
            <person name="Bornberg-Bauer E."/>
            <person name="Korb J."/>
            <person name="Zhang G."/>
            <person name="Liebig J."/>
        </authorList>
    </citation>
    <scope>NUCLEOTIDE SEQUENCE [LARGE SCALE GENOMIC DNA]</scope>
    <source>
        <tissue evidence="2">Whole organism</tissue>
    </source>
</reference>
<name>A0A067QST1_ZOONE</name>
<gene>
    <name evidence="2" type="ORF">L798_12875</name>
</gene>
<protein>
    <submittedName>
        <fullName evidence="2">Alpha-L-arabinofuranosidase</fullName>
    </submittedName>
</protein>
<dbReference type="SMART" id="SM00458">
    <property type="entry name" value="RICIN"/>
    <property type="match status" value="1"/>
</dbReference>
<accession>A0A067QST1</accession>
<dbReference type="eggNOG" id="ENOG502RWHS">
    <property type="taxonomic scope" value="Eukaryota"/>
</dbReference>
<dbReference type="Gene3D" id="2.80.10.50">
    <property type="match status" value="1"/>
</dbReference>
<dbReference type="CDD" id="cd00161">
    <property type="entry name" value="beta-trefoil_Ricin-like"/>
    <property type="match status" value="1"/>
</dbReference>
<keyword evidence="3" id="KW-1185">Reference proteome</keyword>
<dbReference type="Proteomes" id="UP000027135">
    <property type="component" value="Unassembled WGS sequence"/>
</dbReference>
<organism evidence="2 3">
    <name type="scientific">Zootermopsis nevadensis</name>
    <name type="common">Dampwood termite</name>
    <dbReference type="NCBI Taxonomy" id="136037"/>
    <lineage>
        <taxon>Eukaryota</taxon>
        <taxon>Metazoa</taxon>
        <taxon>Ecdysozoa</taxon>
        <taxon>Arthropoda</taxon>
        <taxon>Hexapoda</taxon>
        <taxon>Insecta</taxon>
        <taxon>Pterygota</taxon>
        <taxon>Neoptera</taxon>
        <taxon>Polyneoptera</taxon>
        <taxon>Dictyoptera</taxon>
        <taxon>Blattodea</taxon>
        <taxon>Blattoidea</taxon>
        <taxon>Termitoidae</taxon>
        <taxon>Termopsidae</taxon>
        <taxon>Zootermopsis</taxon>
    </lineage>
</organism>
<dbReference type="InterPro" id="IPR000772">
    <property type="entry name" value="Ricin_B_lectin"/>
</dbReference>
<sequence>MAFYIQSVHSKKYLDIKDNNDCKGAEVIIFDFTGGKNQQWKYKNGNIVSELNGLVLDIERGEESGKIIMWSKNGGDNQKWTFEDDFTIKSGLNFVLDVKDASKDNHTNLLAFSGHGGDNQKFRVVPVNDD</sequence>
<dbReference type="Pfam" id="PF00652">
    <property type="entry name" value="Ricin_B_lectin"/>
    <property type="match status" value="1"/>
</dbReference>